<dbReference type="Gene3D" id="1.20.120.1750">
    <property type="match status" value="1"/>
</dbReference>
<evidence type="ECO:0000256" key="8">
    <source>
        <dbReference type="ARBA" id="ARBA00022833"/>
    </source>
</evidence>
<feature type="domain" description="RING-type" evidence="9">
    <location>
        <begin position="97"/>
        <end position="301"/>
    </location>
</feature>
<evidence type="ECO:0000256" key="6">
    <source>
        <dbReference type="ARBA" id="ARBA00022771"/>
    </source>
</evidence>
<dbReference type="SUPFAM" id="SSF57850">
    <property type="entry name" value="RING/U-box"/>
    <property type="match status" value="3"/>
</dbReference>
<keyword evidence="7" id="KW-0833">Ubl conjugation pathway</keyword>
<keyword evidence="11" id="KW-1185">Reference proteome</keyword>
<keyword evidence="3" id="KW-0808">Transferase</keyword>
<dbReference type="Gene3D" id="3.30.40.10">
    <property type="entry name" value="Zinc/RING finger domain, C3HC4 (zinc finger)"/>
    <property type="match status" value="1"/>
</dbReference>
<dbReference type="EC" id="2.3.2.31" evidence="2"/>
<dbReference type="GO" id="GO:0008270">
    <property type="term" value="F:zinc ion binding"/>
    <property type="evidence" value="ECO:0007669"/>
    <property type="project" value="UniProtKB-KW"/>
</dbReference>
<keyword evidence="6" id="KW-0863">Zinc-finger</keyword>
<evidence type="ECO:0000256" key="5">
    <source>
        <dbReference type="ARBA" id="ARBA00022737"/>
    </source>
</evidence>
<dbReference type="PANTHER" id="PTHR11685">
    <property type="entry name" value="RBR FAMILY RING FINGER AND IBR DOMAIN-CONTAINING"/>
    <property type="match status" value="1"/>
</dbReference>
<dbReference type="Proteomes" id="UP000078046">
    <property type="component" value="Unassembled WGS sequence"/>
</dbReference>
<keyword evidence="8" id="KW-0862">Zinc</keyword>
<dbReference type="OrthoDB" id="10009520at2759"/>
<dbReference type="PROSITE" id="PS51873">
    <property type="entry name" value="TRIAD"/>
    <property type="match status" value="1"/>
</dbReference>
<protein>
    <recommendedName>
        <fullName evidence="2">RBR-type E3 ubiquitin transferase</fullName>
        <ecNumber evidence="2">2.3.2.31</ecNumber>
    </recommendedName>
</protein>
<comment type="caution">
    <text evidence="10">The sequence shown here is derived from an EMBL/GenBank/DDBJ whole genome shotgun (WGS) entry which is preliminary data.</text>
</comment>
<comment type="catalytic activity">
    <reaction evidence="1">
        <text>[E2 ubiquitin-conjugating enzyme]-S-ubiquitinyl-L-cysteine + [acceptor protein]-L-lysine = [E2 ubiquitin-conjugating enzyme]-L-cysteine + [acceptor protein]-N(6)-ubiquitinyl-L-lysine.</text>
        <dbReference type="EC" id="2.3.2.31"/>
    </reaction>
</comment>
<evidence type="ECO:0000259" key="9">
    <source>
        <dbReference type="PROSITE" id="PS51873"/>
    </source>
</evidence>
<dbReference type="SMART" id="SM00647">
    <property type="entry name" value="IBR"/>
    <property type="match status" value="2"/>
</dbReference>
<evidence type="ECO:0000256" key="3">
    <source>
        <dbReference type="ARBA" id="ARBA00022679"/>
    </source>
</evidence>
<evidence type="ECO:0000256" key="4">
    <source>
        <dbReference type="ARBA" id="ARBA00022723"/>
    </source>
</evidence>
<keyword evidence="4" id="KW-0479">Metal-binding</keyword>
<evidence type="ECO:0000256" key="1">
    <source>
        <dbReference type="ARBA" id="ARBA00001798"/>
    </source>
</evidence>
<dbReference type="GO" id="GO:0016567">
    <property type="term" value="P:protein ubiquitination"/>
    <property type="evidence" value="ECO:0007669"/>
    <property type="project" value="InterPro"/>
</dbReference>
<accession>A0A177B0B1</accession>
<proteinExistence type="predicted"/>
<dbReference type="InterPro" id="IPR002867">
    <property type="entry name" value="IBR_dom"/>
</dbReference>
<sequence length="451" mass="53087">MIENEMQDINILSSEDVLKLMNDKIALLCDVIQKPSVYNRAILNYSNWDINYCLDQYYSNYDQFIKNVGLEDAIVDNIKSISKMNKNFTQKYKLNEKEYECFVCCTDQNIENFLCLSCGHAACRECWNNYISSQLDERNINVMKCLYNGCAMILQDDIILQLISNKNRQNLYKKAITELFVRSNKLLCWCPKPDCTFASRIKCGKIFTIKCNCAGEYCFNCKQDNHEPLSCDLIEKWNKIVKSDLQSSLWIDSNTKKCPNCKSSIEKVGGCVRVHCTLCGIGFCWICNKITNNHYHCNVASGINPLTQNKRNETRFSTYYTKYNDERNTLKTENKYDRILNQLQTKIYFKDYDIMNTAVYILKKCRRLISNSYVFVYFVMRNTDIDIFLLNLKDLEKSVKDLSTCLDHDINCKRYSRIHLLNKYNYCNKRRKVLLDHIKEGFSKNLWTLYD</sequence>
<dbReference type="InterPro" id="IPR031127">
    <property type="entry name" value="E3_UB_ligase_RBR"/>
</dbReference>
<reference evidence="10 11" key="1">
    <citation type="submission" date="2016-04" db="EMBL/GenBank/DDBJ databases">
        <title>The genome of Intoshia linei affirms orthonectids as highly simplified spiralians.</title>
        <authorList>
            <person name="Mikhailov K.V."/>
            <person name="Slusarev G.S."/>
            <person name="Nikitin M.A."/>
            <person name="Logacheva M.D."/>
            <person name="Penin A."/>
            <person name="Aleoshin V."/>
            <person name="Panchin Y.V."/>
        </authorList>
    </citation>
    <scope>NUCLEOTIDE SEQUENCE [LARGE SCALE GENOMIC DNA]</scope>
    <source>
        <strain evidence="10">Intl2013</strain>
        <tissue evidence="10">Whole animal</tissue>
    </source>
</reference>
<evidence type="ECO:0000313" key="10">
    <source>
        <dbReference type="EMBL" id="OAF67666.1"/>
    </source>
</evidence>
<dbReference type="Pfam" id="PF22191">
    <property type="entry name" value="IBR_1"/>
    <property type="match status" value="1"/>
</dbReference>
<gene>
    <name evidence="10" type="ORF">A3Q56_04604</name>
</gene>
<dbReference type="AlphaFoldDB" id="A0A177B0B1"/>
<organism evidence="10 11">
    <name type="scientific">Intoshia linei</name>
    <dbReference type="NCBI Taxonomy" id="1819745"/>
    <lineage>
        <taxon>Eukaryota</taxon>
        <taxon>Metazoa</taxon>
        <taxon>Spiralia</taxon>
        <taxon>Lophotrochozoa</taxon>
        <taxon>Mesozoa</taxon>
        <taxon>Orthonectida</taxon>
        <taxon>Rhopaluridae</taxon>
        <taxon>Intoshia</taxon>
    </lineage>
</organism>
<dbReference type="Pfam" id="PF01485">
    <property type="entry name" value="IBR"/>
    <property type="match status" value="1"/>
</dbReference>
<keyword evidence="5" id="KW-0677">Repeat</keyword>
<evidence type="ECO:0000256" key="2">
    <source>
        <dbReference type="ARBA" id="ARBA00012251"/>
    </source>
</evidence>
<dbReference type="InterPro" id="IPR013083">
    <property type="entry name" value="Znf_RING/FYVE/PHD"/>
</dbReference>
<dbReference type="GO" id="GO:0061630">
    <property type="term" value="F:ubiquitin protein ligase activity"/>
    <property type="evidence" value="ECO:0007669"/>
    <property type="project" value="UniProtKB-EC"/>
</dbReference>
<evidence type="ECO:0000256" key="7">
    <source>
        <dbReference type="ARBA" id="ARBA00022786"/>
    </source>
</evidence>
<evidence type="ECO:0000313" key="11">
    <source>
        <dbReference type="Proteomes" id="UP000078046"/>
    </source>
</evidence>
<name>A0A177B0B1_9BILA</name>
<dbReference type="InterPro" id="IPR044066">
    <property type="entry name" value="TRIAD_supradom"/>
</dbReference>
<dbReference type="EMBL" id="LWCA01000604">
    <property type="protein sequence ID" value="OAF67666.1"/>
    <property type="molecule type" value="Genomic_DNA"/>
</dbReference>